<organism evidence="2 3">
    <name type="scientific">Streptosporangium lutulentum</name>
    <dbReference type="NCBI Taxonomy" id="1461250"/>
    <lineage>
        <taxon>Bacteria</taxon>
        <taxon>Bacillati</taxon>
        <taxon>Actinomycetota</taxon>
        <taxon>Actinomycetes</taxon>
        <taxon>Streptosporangiales</taxon>
        <taxon>Streptosporangiaceae</taxon>
        <taxon>Streptosporangium</taxon>
    </lineage>
</organism>
<evidence type="ECO:0000313" key="2">
    <source>
        <dbReference type="EMBL" id="MDP9843719.1"/>
    </source>
</evidence>
<dbReference type="EMBL" id="JAUSQU010000001">
    <property type="protein sequence ID" value="MDP9843719.1"/>
    <property type="molecule type" value="Genomic_DNA"/>
</dbReference>
<dbReference type="PANTHER" id="PTHR33498">
    <property type="entry name" value="TRANSPOSASE FOR INSERTION SEQUENCE ELEMENT IS1557"/>
    <property type="match status" value="1"/>
</dbReference>
<dbReference type="PROSITE" id="PS50531">
    <property type="entry name" value="HTH_IS21"/>
    <property type="match status" value="1"/>
</dbReference>
<dbReference type="InterPro" id="IPR047951">
    <property type="entry name" value="Transpos_ISL3"/>
</dbReference>
<protein>
    <recommendedName>
        <fullName evidence="1">HTH IS21-type domain-containing protein</fullName>
    </recommendedName>
</protein>
<keyword evidence="3" id="KW-1185">Reference proteome</keyword>
<dbReference type="InterPro" id="IPR002560">
    <property type="entry name" value="Transposase_DDE"/>
</dbReference>
<name>A0ABT9QAH5_9ACTN</name>
<dbReference type="NCBIfam" id="NF033550">
    <property type="entry name" value="transpos_ISL3"/>
    <property type="match status" value="1"/>
</dbReference>
<evidence type="ECO:0000259" key="1">
    <source>
        <dbReference type="PROSITE" id="PS50531"/>
    </source>
</evidence>
<dbReference type="Pfam" id="PF01610">
    <property type="entry name" value="DDE_Tnp_ISL3"/>
    <property type="match status" value="2"/>
</dbReference>
<proteinExistence type="predicted"/>
<feature type="domain" description="HTH IS21-type" evidence="1">
    <location>
        <begin position="100"/>
        <end position="163"/>
    </location>
</feature>
<evidence type="ECO:0000313" key="3">
    <source>
        <dbReference type="Proteomes" id="UP001225356"/>
    </source>
</evidence>
<sequence length="336" mass="38052">MLIDAETRRRIDVLADRTADTLEAWLRAHPGVKIVCRDGSGAYAEAIRRALPHAIQVGDRWHLWHNLGQAVAKAVAAHSACWAKAGPPLQDGQRVQSTRERWHQVHDLLGKGVGLLECARRLNLSLGTVKRYARVPEPQRLHRAPQYRPTLVDPYRDRLKRRRAEDPAVPVLHLFTEIKALGYQGSFNLLYRYITQGRVEGDRPPISPRRLARLLLTRPDNLKDEHRCLLDDLTATCPEMIDLAGLVRGFADLMRPREGNADRLDEWIATARAADLPHLHAFSRGLDQDHDAVRAAVTLPYHNGGTEGVNTKTKRIMRQMHGRAGFKLLRHRILLA</sequence>
<gene>
    <name evidence="2" type="ORF">J2853_002930</name>
</gene>
<dbReference type="PANTHER" id="PTHR33498:SF1">
    <property type="entry name" value="TRANSPOSASE FOR INSERTION SEQUENCE ELEMENT IS1557"/>
    <property type="match status" value="1"/>
</dbReference>
<dbReference type="Proteomes" id="UP001225356">
    <property type="component" value="Unassembled WGS sequence"/>
</dbReference>
<comment type="caution">
    <text evidence="2">The sequence shown here is derived from an EMBL/GenBank/DDBJ whole genome shotgun (WGS) entry which is preliminary data.</text>
</comment>
<dbReference type="InterPro" id="IPR017894">
    <property type="entry name" value="HTH_IS21_transposase_type"/>
</dbReference>
<accession>A0ABT9QAH5</accession>
<reference evidence="2 3" key="1">
    <citation type="submission" date="2023-07" db="EMBL/GenBank/DDBJ databases">
        <title>Sequencing the genomes of 1000 actinobacteria strains.</title>
        <authorList>
            <person name="Klenk H.-P."/>
        </authorList>
    </citation>
    <scope>NUCLEOTIDE SEQUENCE [LARGE SCALE GENOMIC DNA]</scope>
    <source>
        <strain evidence="2 3">DSM 46740</strain>
    </source>
</reference>